<dbReference type="OrthoDB" id="2405958at2759"/>
<organism evidence="4 5">
    <name type="scientific">Paraglomus occultum</name>
    <dbReference type="NCBI Taxonomy" id="144539"/>
    <lineage>
        <taxon>Eukaryota</taxon>
        <taxon>Fungi</taxon>
        <taxon>Fungi incertae sedis</taxon>
        <taxon>Mucoromycota</taxon>
        <taxon>Glomeromycotina</taxon>
        <taxon>Glomeromycetes</taxon>
        <taxon>Paraglomerales</taxon>
        <taxon>Paraglomeraceae</taxon>
        <taxon>Paraglomus</taxon>
    </lineage>
</organism>
<feature type="transmembrane region" description="Helical" evidence="2">
    <location>
        <begin position="564"/>
        <end position="581"/>
    </location>
</feature>
<feature type="region of interest" description="Disordered" evidence="1">
    <location>
        <begin position="250"/>
        <end position="273"/>
    </location>
</feature>
<comment type="caution">
    <text evidence="4">The sequence shown here is derived from an EMBL/GenBank/DDBJ whole genome shotgun (WGS) entry which is preliminary data.</text>
</comment>
<feature type="transmembrane region" description="Helical" evidence="2">
    <location>
        <begin position="471"/>
        <end position="494"/>
    </location>
</feature>
<feature type="compositionally biased region" description="Acidic residues" evidence="1">
    <location>
        <begin position="659"/>
        <end position="673"/>
    </location>
</feature>
<keyword evidence="5" id="KW-1185">Reference proteome</keyword>
<dbReference type="InterPro" id="IPR040241">
    <property type="entry name" value="TRP_Flc/Pkd2-like"/>
</dbReference>
<evidence type="ECO:0000256" key="1">
    <source>
        <dbReference type="SAM" id="MobiDB-lite"/>
    </source>
</evidence>
<dbReference type="EMBL" id="CAJVPJ010000164">
    <property type="protein sequence ID" value="CAG8488756.1"/>
    <property type="molecule type" value="Genomic_DNA"/>
</dbReference>
<dbReference type="AlphaFoldDB" id="A0A9N8WG53"/>
<keyword evidence="2" id="KW-1133">Transmembrane helix</keyword>
<dbReference type="PANTHER" id="PTHR31145:SF6">
    <property type="entry name" value="INTEGRAL MEMBRANE PROTEIN (AFU_ORTHOLOGUE AFUA_7G01610)"/>
    <property type="match status" value="1"/>
</dbReference>
<dbReference type="GO" id="GO:0055085">
    <property type="term" value="P:transmembrane transport"/>
    <property type="evidence" value="ECO:0007669"/>
    <property type="project" value="TreeGrafter"/>
</dbReference>
<keyword evidence="2" id="KW-0472">Membrane</keyword>
<feature type="transmembrane region" description="Helical" evidence="2">
    <location>
        <begin position="391"/>
        <end position="416"/>
    </location>
</feature>
<dbReference type="GO" id="GO:0016020">
    <property type="term" value="C:membrane"/>
    <property type="evidence" value="ECO:0007669"/>
    <property type="project" value="TreeGrafter"/>
</dbReference>
<feature type="transmembrane region" description="Helical" evidence="2">
    <location>
        <begin position="536"/>
        <end position="558"/>
    </location>
</feature>
<feature type="transmembrane region" description="Helical" evidence="2">
    <location>
        <begin position="588"/>
        <end position="609"/>
    </location>
</feature>
<dbReference type="PANTHER" id="PTHR31145">
    <property type="entry name" value="INTEGRAL MEMBRANE PROTEIN (AFU_ORTHOLOGUE AFUA_7G01610)"/>
    <property type="match status" value="1"/>
</dbReference>
<evidence type="ECO:0000313" key="5">
    <source>
        <dbReference type="Proteomes" id="UP000789572"/>
    </source>
</evidence>
<sequence>MQSNFVASFNIYFLIVLLCVTAVTANLVKPFTSSARPATIEKRYRPFLPVDSPTEQLTHSLRNCGGSIQFTEFYLISSPDTLSAYLFTENAVTLGNATVTLSYQQDPKILLLPMDDNTLHIVDIPCGKGNSGNEKWKCEVAIGSPTTFLFSYNKNADTDDSLGKLYQATHNDIFAKFYLHDNFNTDLTGCAVIPIGNADWPSSVSGNVTNVINIPFIVGAIIVLAVGVVQQITAMQAQLTKALAKKKVTKRQKKEESAEDETAKDGAELGREPAKQVPLSAQIPSVYDIFRAAQFVVSNALLSLFCLPPLFRDISVKLAWFSGVPSSGFNGTLSKIADDKIRGGICNTLVNGCSVNVENLTMSTFCRPQLKPLSSGFTSFGEMLNIPSYNMFFMVFIIFCIALACAVGAVLILVLVSRLLKHWWGKWPILEKCWNNIPLLFIGGALRVVLLFNSPLTLFAVYQLTLHFDCWFLRFLAALCIAFFTFGITGFCTFRIMRDMYFNPDAFKTPVHEFVYGAFYTQYTDDEGKDPKKTRIWFFIFTTAYDMVRAIGIGAARVSGTAQTIYLIVIETLFFLSLLLFKPYMTWLMNALNIFISFLRIAVMVLLFPGLSKCTTSVFKYVALGFEGIISLLLFVVIVIKVAKALGKYCCSSKKDTDATEDDDTAEIESDSI</sequence>
<feature type="domain" description="TRP C-terminal" evidence="3">
    <location>
        <begin position="285"/>
        <end position="659"/>
    </location>
</feature>
<gene>
    <name evidence="4" type="ORF">POCULU_LOCUS1950</name>
</gene>
<protein>
    <submittedName>
        <fullName evidence="4">4828_t:CDS:1</fullName>
    </submittedName>
</protein>
<feature type="compositionally biased region" description="Basic and acidic residues" evidence="1">
    <location>
        <begin position="253"/>
        <end position="273"/>
    </location>
</feature>
<proteinExistence type="predicted"/>
<reference evidence="4" key="1">
    <citation type="submission" date="2021-06" db="EMBL/GenBank/DDBJ databases">
        <authorList>
            <person name="Kallberg Y."/>
            <person name="Tangrot J."/>
            <person name="Rosling A."/>
        </authorList>
    </citation>
    <scope>NUCLEOTIDE SEQUENCE</scope>
    <source>
        <strain evidence="4">IA702</strain>
    </source>
</reference>
<feature type="transmembrane region" description="Helical" evidence="2">
    <location>
        <begin position="6"/>
        <end position="28"/>
    </location>
</feature>
<name>A0A9N8WG53_9GLOM</name>
<feature type="region of interest" description="Disordered" evidence="1">
    <location>
        <begin position="654"/>
        <end position="673"/>
    </location>
</feature>
<feature type="transmembrane region" description="Helical" evidence="2">
    <location>
        <begin position="437"/>
        <end position="465"/>
    </location>
</feature>
<dbReference type="Pfam" id="PF06011">
    <property type="entry name" value="TRP"/>
    <property type="match status" value="1"/>
</dbReference>
<feature type="transmembrane region" description="Helical" evidence="2">
    <location>
        <begin position="621"/>
        <end position="640"/>
    </location>
</feature>
<evidence type="ECO:0000259" key="3">
    <source>
        <dbReference type="Pfam" id="PF06011"/>
    </source>
</evidence>
<accession>A0A9N8WG53</accession>
<keyword evidence="2" id="KW-0812">Transmembrane</keyword>
<dbReference type="InterPro" id="IPR010308">
    <property type="entry name" value="TRP_C"/>
</dbReference>
<dbReference type="Proteomes" id="UP000789572">
    <property type="component" value="Unassembled WGS sequence"/>
</dbReference>
<evidence type="ECO:0000313" key="4">
    <source>
        <dbReference type="EMBL" id="CAG8488756.1"/>
    </source>
</evidence>
<evidence type="ECO:0000256" key="2">
    <source>
        <dbReference type="SAM" id="Phobius"/>
    </source>
</evidence>